<accession>A0ABU5H3N0</accession>
<protein>
    <submittedName>
        <fullName evidence="2">VCBS repeat-containing protein</fullName>
    </submittedName>
</protein>
<dbReference type="InterPro" id="IPR028994">
    <property type="entry name" value="Integrin_alpha_N"/>
</dbReference>
<dbReference type="PANTHER" id="PTHR16026:SF0">
    <property type="entry name" value="CARTILAGE ACIDIC PROTEIN 1"/>
    <property type="match status" value="1"/>
</dbReference>
<dbReference type="Proteomes" id="UP001291309">
    <property type="component" value="Unassembled WGS sequence"/>
</dbReference>
<reference evidence="2 3" key="1">
    <citation type="submission" date="2023-12" db="EMBL/GenBank/DDBJ databases">
        <title>the genome sequence of Hyalangium sp. s54d21.</title>
        <authorList>
            <person name="Zhang X."/>
        </authorList>
    </citation>
    <scope>NUCLEOTIDE SEQUENCE [LARGE SCALE GENOMIC DNA]</scope>
    <source>
        <strain evidence="3">s54d21</strain>
    </source>
</reference>
<organism evidence="2 3">
    <name type="scientific">Hyalangium rubrum</name>
    <dbReference type="NCBI Taxonomy" id="3103134"/>
    <lineage>
        <taxon>Bacteria</taxon>
        <taxon>Pseudomonadati</taxon>
        <taxon>Myxococcota</taxon>
        <taxon>Myxococcia</taxon>
        <taxon>Myxococcales</taxon>
        <taxon>Cystobacterineae</taxon>
        <taxon>Archangiaceae</taxon>
        <taxon>Hyalangium</taxon>
    </lineage>
</organism>
<comment type="caution">
    <text evidence="2">The sequence shown here is derived from an EMBL/GenBank/DDBJ whole genome shotgun (WGS) entry which is preliminary data.</text>
</comment>
<dbReference type="PANTHER" id="PTHR16026">
    <property type="entry name" value="CARTILAGE ACIDIC PROTEIN 1"/>
    <property type="match status" value="1"/>
</dbReference>
<evidence type="ECO:0000313" key="2">
    <source>
        <dbReference type="EMBL" id="MDY7226690.1"/>
    </source>
</evidence>
<dbReference type="Gene3D" id="2.130.10.130">
    <property type="entry name" value="Integrin alpha, N-terminal"/>
    <property type="match status" value="2"/>
</dbReference>
<dbReference type="InterPro" id="IPR013517">
    <property type="entry name" value="FG-GAP"/>
</dbReference>
<dbReference type="EMBL" id="JAXIVS010000003">
    <property type="protein sequence ID" value="MDY7226690.1"/>
    <property type="molecule type" value="Genomic_DNA"/>
</dbReference>
<name>A0ABU5H3N0_9BACT</name>
<keyword evidence="3" id="KW-1185">Reference proteome</keyword>
<dbReference type="InterPro" id="IPR027039">
    <property type="entry name" value="Crtac1"/>
</dbReference>
<sequence>MGAPSRVAQKMLDDLDSREALQDSLESFFDTRLCGPLKQGRFTWPEEVATPEARLPTESFVSLASCSVRALGFEPGPKDATVRMLFELDGVDHQGGRRSVRGEAAATLSRPRRDAWRLERLEPAWKQEVVRPEPRFVEQAESVGLVLPPEADGEAAGMQAAMNSGALAVRDFNADGRMDVLVADVRALYLLQATAPLRYERTQLKVSPPKGAWFSSLAAGDFDADGDPDVIVTTQTAWNADSRPLVLRNDKGVLTSVASKLPAANTHTSLTTDFNGDGKLDLVLIHYPMKSEPDDMLDAKDGRPPRFFLGKGDLSFEEVSPPKAERHRRWGLAAVAADLLGEGRPQVYVANDFGDNDLWRMEAEGTPRDVTDAHGLRDPGNGMSADVGDVNGDGRLDLYVANMFSKAGTRVLAAAAQVRPELKARLDKFAAGNTLYLAREGGGFEEVALARGVNRGLWAFGSIFLDADDDGRLDIAVANGFYSAPNRKDL</sequence>
<proteinExistence type="predicted"/>
<dbReference type="Pfam" id="PF13517">
    <property type="entry name" value="FG-GAP_3"/>
    <property type="match status" value="2"/>
</dbReference>
<evidence type="ECO:0000256" key="1">
    <source>
        <dbReference type="ARBA" id="ARBA00022729"/>
    </source>
</evidence>
<dbReference type="RefSeq" id="WP_321545418.1">
    <property type="nucleotide sequence ID" value="NZ_JAXIVS010000003.1"/>
</dbReference>
<evidence type="ECO:0000313" key="3">
    <source>
        <dbReference type="Proteomes" id="UP001291309"/>
    </source>
</evidence>
<keyword evidence="1" id="KW-0732">Signal</keyword>
<gene>
    <name evidence="2" type="ORF">SYV04_09840</name>
</gene>
<dbReference type="SUPFAM" id="SSF69318">
    <property type="entry name" value="Integrin alpha N-terminal domain"/>
    <property type="match status" value="1"/>
</dbReference>